<organism evidence="3">
    <name type="scientific">Clavaria fumosa</name>
    <dbReference type="NCBI Taxonomy" id="264083"/>
    <lineage>
        <taxon>Eukaryota</taxon>
        <taxon>Fungi</taxon>
        <taxon>Dikarya</taxon>
        <taxon>Basidiomycota</taxon>
        <taxon>Agaricomycotina</taxon>
        <taxon>Agaricomycetes</taxon>
        <taxon>Agaricomycetidae</taxon>
        <taxon>Agaricales</taxon>
        <taxon>Clavariineae</taxon>
        <taxon>Clavariaceae</taxon>
        <taxon>Clavaria</taxon>
    </lineage>
</organism>
<evidence type="ECO:0000313" key="3">
    <source>
        <dbReference type="EMBL" id="QPZ51105.1"/>
    </source>
</evidence>
<keyword evidence="2" id="KW-0812">Transmembrane</keyword>
<reference evidence="3" key="1">
    <citation type="journal article" date="2020" name="IMA Fungus">
        <title>The 256 kb mitochondrial genome of Clavaria fumosa is the largest among phylum Basidiomycota and is rich in introns and intronic ORFs.</title>
        <authorList>
            <person name="Wang X."/>
            <person name="Wang Y."/>
            <person name="Yao W."/>
            <person name="Shen J."/>
            <person name="Chen M."/>
            <person name="Gao M."/>
            <person name="Ren J."/>
            <person name="Li Q."/>
            <person name="Liu N."/>
        </authorList>
    </citation>
    <scope>NUCLEOTIDE SEQUENCE</scope>
</reference>
<dbReference type="RefSeq" id="YP_010130203.1">
    <property type="nucleotide sequence ID" value="NC_056336.1"/>
</dbReference>
<feature type="transmembrane region" description="Helical" evidence="2">
    <location>
        <begin position="449"/>
        <end position="472"/>
    </location>
</feature>
<name>A0A7T3PCS1_9AGAR</name>
<evidence type="ECO:0000256" key="2">
    <source>
        <dbReference type="SAM" id="Phobius"/>
    </source>
</evidence>
<proteinExistence type="predicted"/>
<geneLocation type="mitochondrion" evidence="3"/>
<feature type="transmembrane region" description="Helical" evidence="2">
    <location>
        <begin position="401"/>
        <end position="418"/>
    </location>
</feature>
<protein>
    <submittedName>
        <fullName evidence="3">Uncharacterized protein</fullName>
    </submittedName>
</protein>
<evidence type="ECO:0000256" key="1">
    <source>
        <dbReference type="SAM" id="Coils"/>
    </source>
</evidence>
<sequence length="529" mass="63231">MITKMVISNYNMSQHFFASKFWDKNTLDKNFYLLNFIYFNKTNNKYFHTTKINYIEDDFKILNDRISKLKDDVNIKIENNNDNNNDNFIDKDDNNKPSIILTDEQAEKLRDFNDFINTIKVNKDSDKNENVDKEISKYGLDSSELDSFSDSLHNSEEHNYDEKLEIWNIKRIVQEMDSNEEIKKIIRIEGLFQGIWKILKNPSILNKYQKTSILDKVKTKTNDVVSEENLKNNINDINNVNNELEELKEKYNNLSVKIEDYSVRLKELEDIKEKLDRGMELSQKAILFMLENKSNINMFMTASSIISPFLVYRGLLNSYTKGVDNILKSGRVTNLEEIKYLLNKRQKIVYKFNRLTVPFLATYYLYLGYNYKIFSTKTLFNTGILSSTSMWLFFNKKLPNGFFLLIFPILGYVIKLYIEPNIKKYFPSFYEKLLDFCSYYGYSLLTYPLIIWVIVLFIFYNIELYIYILYYLKNEVYIPKYIPKFTKNWLDNLKESASSKIKDWYLKFLVKNLFIHFIVILLLIYLFYN</sequence>
<keyword evidence="1" id="KW-0175">Coiled coil</keyword>
<keyword evidence="3" id="KW-0496">Mitochondrion</keyword>
<dbReference type="AlphaFoldDB" id="A0A7T3PCS1"/>
<accession>A0A7T3PCS1</accession>
<keyword evidence="2" id="KW-0472">Membrane</keyword>
<feature type="transmembrane region" description="Helical" evidence="2">
    <location>
        <begin position="508"/>
        <end position="528"/>
    </location>
</feature>
<gene>
    <name evidence="3" type="primary">orf529</name>
</gene>
<feature type="transmembrane region" description="Helical" evidence="2">
    <location>
        <begin position="348"/>
        <end position="366"/>
    </location>
</feature>
<dbReference type="GeneID" id="65338522"/>
<dbReference type="EMBL" id="MT114157">
    <property type="protein sequence ID" value="QPZ51105.1"/>
    <property type="molecule type" value="Genomic_DNA"/>
</dbReference>
<keyword evidence="2" id="KW-1133">Transmembrane helix</keyword>
<feature type="coiled-coil region" evidence="1">
    <location>
        <begin position="227"/>
        <end position="285"/>
    </location>
</feature>